<evidence type="ECO:0000313" key="6">
    <source>
        <dbReference type="EMBL" id="OZM72481.1"/>
    </source>
</evidence>
<dbReference type="InterPro" id="IPR000537">
    <property type="entry name" value="UbiA_prenyltransferase"/>
</dbReference>
<keyword evidence="3 5" id="KW-1133">Transmembrane helix</keyword>
<feature type="transmembrane region" description="Helical" evidence="5">
    <location>
        <begin position="99"/>
        <end position="119"/>
    </location>
</feature>
<dbReference type="PANTHER" id="PTHR42723">
    <property type="entry name" value="CHLOROPHYLL SYNTHASE"/>
    <property type="match status" value="1"/>
</dbReference>
<proteinExistence type="predicted"/>
<dbReference type="AlphaFoldDB" id="A0A263D2A3"/>
<evidence type="ECO:0000256" key="5">
    <source>
        <dbReference type="SAM" id="Phobius"/>
    </source>
</evidence>
<feature type="transmembrane region" description="Helical" evidence="5">
    <location>
        <begin position="32"/>
        <end position="53"/>
    </location>
</feature>
<dbReference type="PANTHER" id="PTHR42723:SF1">
    <property type="entry name" value="CHLOROPHYLL SYNTHASE, CHLOROPLASTIC"/>
    <property type="match status" value="1"/>
</dbReference>
<dbReference type="Gene3D" id="1.20.120.1780">
    <property type="entry name" value="UbiA prenyltransferase"/>
    <property type="match status" value="1"/>
</dbReference>
<dbReference type="InterPro" id="IPR044878">
    <property type="entry name" value="UbiA_sf"/>
</dbReference>
<dbReference type="GO" id="GO:0016765">
    <property type="term" value="F:transferase activity, transferring alkyl or aryl (other than methyl) groups"/>
    <property type="evidence" value="ECO:0007669"/>
    <property type="project" value="InterPro"/>
</dbReference>
<protein>
    <submittedName>
        <fullName evidence="6">Ubiquinone biosynthesis protein UbiA</fullName>
    </submittedName>
</protein>
<dbReference type="Pfam" id="PF01040">
    <property type="entry name" value="UbiA"/>
    <property type="match status" value="1"/>
</dbReference>
<keyword evidence="4 5" id="KW-0472">Membrane</keyword>
<dbReference type="InterPro" id="IPR050475">
    <property type="entry name" value="Prenyltransferase_related"/>
</dbReference>
<dbReference type="OrthoDB" id="2908954at2"/>
<evidence type="ECO:0000256" key="3">
    <source>
        <dbReference type="ARBA" id="ARBA00022989"/>
    </source>
</evidence>
<comment type="subcellular location">
    <subcellularLocation>
        <location evidence="1">Membrane</location>
        <topology evidence="1">Multi-pass membrane protein</topology>
    </subcellularLocation>
</comment>
<evidence type="ECO:0000256" key="4">
    <source>
        <dbReference type="ARBA" id="ARBA00023136"/>
    </source>
</evidence>
<reference evidence="6 7" key="1">
    <citation type="submission" date="2017-07" db="EMBL/GenBank/DDBJ databases">
        <title>Amycolatopsis antarcticus sp. nov., isolated from the surface of an Antarcticus brown macroalga.</title>
        <authorList>
            <person name="Wang J."/>
            <person name="Leiva S."/>
            <person name="Huang J."/>
            <person name="Huang Y."/>
        </authorList>
    </citation>
    <scope>NUCLEOTIDE SEQUENCE [LARGE SCALE GENOMIC DNA]</scope>
    <source>
        <strain evidence="6 7">AU-G6</strain>
    </source>
</reference>
<feature type="transmembrane region" description="Helical" evidence="5">
    <location>
        <begin position="278"/>
        <end position="298"/>
    </location>
</feature>
<feature type="transmembrane region" description="Helical" evidence="5">
    <location>
        <begin position="223"/>
        <end position="241"/>
    </location>
</feature>
<keyword evidence="2 5" id="KW-0812">Transmembrane</keyword>
<evidence type="ECO:0000313" key="7">
    <source>
        <dbReference type="Proteomes" id="UP000242444"/>
    </source>
</evidence>
<evidence type="ECO:0000256" key="2">
    <source>
        <dbReference type="ARBA" id="ARBA00022692"/>
    </source>
</evidence>
<feature type="transmembrane region" description="Helical" evidence="5">
    <location>
        <begin position="7"/>
        <end position="26"/>
    </location>
</feature>
<dbReference type="Gene3D" id="1.10.357.140">
    <property type="entry name" value="UbiA prenyltransferase"/>
    <property type="match status" value="1"/>
</dbReference>
<dbReference type="CDD" id="cd13956">
    <property type="entry name" value="PT_UbiA"/>
    <property type="match status" value="1"/>
</dbReference>
<dbReference type="GO" id="GO:0016020">
    <property type="term" value="C:membrane"/>
    <property type="evidence" value="ECO:0007669"/>
    <property type="project" value="UniProtKB-SubCell"/>
</dbReference>
<name>A0A263D2A3_9PSEU</name>
<dbReference type="InParanoid" id="A0A263D2A3"/>
<accession>A0A263D2A3</accession>
<gene>
    <name evidence="6" type="ORF">CFN78_14650</name>
</gene>
<keyword evidence="6" id="KW-0830">Ubiquinone</keyword>
<organism evidence="6 7">
    <name type="scientific">Amycolatopsis antarctica</name>
    <dbReference type="NCBI Taxonomy" id="1854586"/>
    <lineage>
        <taxon>Bacteria</taxon>
        <taxon>Bacillati</taxon>
        <taxon>Actinomycetota</taxon>
        <taxon>Actinomycetes</taxon>
        <taxon>Pseudonocardiales</taxon>
        <taxon>Pseudonocardiaceae</taxon>
        <taxon>Amycolatopsis</taxon>
    </lineage>
</organism>
<feature type="transmembrane region" description="Helical" evidence="5">
    <location>
        <begin position="74"/>
        <end position="93"/>
    </location>
</feature>
<dbReference type="EMBL" id="NKYE01000008">
    <property type="protein sequence ID" value="OZM72481.1"/>
    <property type="molecule type" value="Genomic_DNA"/>
</dbReference>
<feature type="transmembrane region" description="Helical" evidence="5">
    <location>
        <begin position="199"/>
        <end position="217"/>
    </location>
</feature>
<keyword evidence="7" id="KW-1185">Reference proteome</keyword>
<sequence>MQTWRPYTLAYPALIGVAGAALAGAANRPGLLVLAAVVPALGWLSGHYLGDWFDRGLDAIEKPQRPIPSGRLSQDAALACGILCALTSAILATAANWRILPVFVVTIAGVIGYSAVFKARGLAGNLVRGALTALALVIGAMLTGGTPPWVLLPVALAFLLHDAASNLVGAIRDVDGDRQGGYASVPVLRGVPHAVRTALGLYLLAVAVLGTAAAGAPDPGAQLGLTAAAALAGAAAFRVLARHVTELTRPRALRAHEILVAERLVLTCSVIAGAAGRWLALGLLVPALAVSLAAQAAMRSRHEFATPMTLEKRA</sequence>
<comment type="caution">
    <text evidence="6">The sequence shown here is derived from an EMBL/GenBank/DDBJ whole genome shotgun (WGS) entry which is preliminary data.</text>
</comment>
<feature type="transmembrane region" description="Helical" evidence="5">
    <location>
        <begin position="150"/>
        <end position="171"/>
    </location>
</feature>
<evidence type="ECO:0000256" key="1">
    <source>
        <dbReference type="ARBA" id="ARBA00004141"/>
    </source>
</evidence>
<dbReference type="Proteomes" id="UP000242444">
    <property type="component" value="Unassembled WGS sequence"/>
</dbReference>
<feature type="transmembrane region" description="Helical" evidence="5">
    <location>
        <begin position="126"/>
        <end position="144"/>
    </location>
</feature>